<dbReference type="GeneID" id="29073434"/>
<dbReference type="RefSeq" id="YP_009296987.1">
    <property type="nucleotide sequence ID" value="NC_031174.1"/>
</dbReference>
<accession>A0A1C9CD73</accession>
<reference evidence="2" key="1">
    <citation type="journal article" date="2016" name="BMC Biol.">
        <title>Parallel evolution of highly conserved plastid genome architecture in red seaweeds and seed plants.</title>
        <authorList>
            <person name="Lee J."/>
            <person name="Cho C.H."/>
            <person name="Park S.I."/>
            <person name="Choi J.W."/>
            <person name="Song H.S."/>
            <person name="West J.A."/>
            <person name="Bhattacharya D."/>
            <person name="Yoon H.S."/>
        </authorList>
    </citation>
    <scope>NUCLEOTIDE SEQUENCE</scope>
</reference>
<geneLocation type="plastid" evidence="2"/>
<keyword evidence="1" id="KW-0812">Transmembrane</keyword>
<dbReference type="Gene3D" id="3.10.20.310">
    <property type="entry name" value="membrane protein fhac"/>
    <property type="match status" value="1"/>
</dbReference>
<protein>
    <recommendedName>
        <fullName evidence="3">POTRA domain-containing protein</fullName>
    </recommendedName>
</protein>
<evidence type="ECO:0008006" key="3">
    <source>
        <dbReference type="Google" id="ProtNLM"/>
    </source>
</evidence>
<feature type="transmembrane region" description="Helical" evidence="1">
    <location>
        <begin position="13"/>
        <end position="40"/>
    </location>
</feature>
<organism evidence="2">
    <name type="scientific">Ceramothamnion japonicum</name>
    <name type="common">Red alga</name>
    <name type="synonym">Ceramium japonicum</name>
    <dbReference type="NCBI Taxonomy" id="218448"/>
    <lineage>
        <taxon>Eukaryota</taxon>
        <taxon>Rhodophyta</taxon>
        <taxon>Florideophyceae</taxon>
        <taxon>Rhodymeniophycidae</taxon>
        <taxon>Ceramiales</taxon>
        <taxon>Ceramiaceae</taxon>
        <taxon>Ceramothamnion</taxon>
    </lineage>
</organism>
<gene>
    <name evidence="2" type="primary">orf621</name>
    <name evidence="2" type="ORF">Ceram_054</name>
</gene>
<keyword evidence="1" id="KW-0472">Membrane</keyword>
<sequence length="637" mass="77800">MISVQYYLINFNYYLSVFHIFICILIYTFVILSLFFNYLYKIDKEYLAFNINILYITSKSKNICSIKKISFVKFNKEIARREFYTVFSNFLKYIEKDKSKFTLKHLNILKISGFIHSINYAKIIINNKKYYQLFLECNPIIKSITIDQQSHLIISSNKLQQVLNKHLGLPINYKLLNKSLQAICLWYKLQGFEWVKIKLMHNKHINDIKIIIMEGNVLSSNIICTNKKKVKNYLFINNGIERDIEVLYRHVLNKNNLDTTIQKIKNKYILEDISYKVIAKKKGLDISIKYLIKSEQSIHIKYIPDIFYSMYNSLKNYKIEYVLSMWKLKNIIIYQYNLKYILKIKIHIINYILLFFKIYFMNSDVYQYLHSFNLLIYHYSHLIYSFSLIWFKNTLINIPQQIFLIHLISFEINNESCISQYIKCIQRIYYLVNNYYSNYISINKFKYYQDKLLQKYKREKLSHILYYKVQITNHYYLQILNIINYFIINTQYCLYFDFNNIDYRYIKLYSQLFKLYINNKFIVQIKENLCNIEIKLNILKILTKKVNNLNYRFCKSYIDLYVNYSFHINKYNKIYIFNNYIYFLNYPERIFDLHNLKNFLGLGLQINIPFKQITYIRLEYIINMKRQIYLFMDKFSV</sequence>
<dbReference type="AlphaFoldDB" id="A0A1C9CD73"/>
<dbReference type="EMBL" id="KX284719">
    <property type="protein sequence ID" value="AOM66330.1"/>
    <property type="molecule type" value="Genomic_DNA"/>
</dbReference>
<keyword evidence="1" id="KW-1133">Transmembrane helix</keyword>
<name>A0A1C9CD73_CERJP</name>
<evidence type="ECO:0000313" key="2">
    <source>
        <dbReference type="EMBL" id="AOM66330.1"/>
    </source>
</evidence>
<proteinExistence type="predicted"/>
<keyword evidence="2" id="KW-0934">Plastid</keyword>
<evidence type="ECO:0000256" key="1">
    <source>
        <dbReference type="SAM" id="Phobius"/>
    </source>
</evidence>